<sequence>MGVQGLTTYVEGKGHFLHNVKFRDSRLVIDGCSLYFRLYFSYSLDQQHGGDYDAFSCLLTQFLSALAACNIQPYVVLDGGMDPSDKKFATLRQRLQSKIKEADNISHGRNGSVLPILTRDVFVQVLVQRGVPLFQCPAEADWEIACLARQWNCPVLTNDSDFYIFDLPGGYLPFSYFQWANLNGKASHRYISARCYTTNGLCRWFGGMNRELLPLCAVLSGNDYGAPKDAETLISMLDVSEFATGGRGKGKVPTSRIEGILFWLSSFSSPAEALEEVSRLMGEDDGRSKRGQKGGLSSQLWAGMQEYNIKSQSSLAHWFSGSKATPGGRTSGLTQLPECLSQAAAQGLLAPLVLDTLVMHRVLLMPQVENSKLASSHSSARGIRQAVYGMLLHRGQDNVALGRGGNVQLLRGPGRVQAQEMRVQGNISQGMRGGRGQGRRGRGSGQGSGAFNLPTQQGINVGFSIDQACGAASAPACVEEYDRLDLNLKKNQVEVHPPRSPINLETLDQAPVAVRLGALLEVLGSNESVLAPVPFHLKLAVAVTGFWLREVTPKPPQPHLQALLLGMVYGELTWNNQPGATHSQHGVPQLNWGAERNVWAVLDRQRVRPGERRGMDVVAAHGFSQWQACLWSAMCLNQLLLLPLPQPQLSWLFCGTLVHGLLRSLKGGHTADSLLAGGSLSGQLYYTLLDAVINCSAKADSSSSTTGSRRRGRGRGRGKRGRRGGGRGARGGGQGSTEDINNRFALLMSEEDSDDD</sequence>
<dbReference type="InterPro" id="IPR026832">
    <property type="entry name" value="Asteroid"/>
</dbReference>
<reference evidence="4" key="2">
    <citation type="submission" date="2025-08" db="UniProtKB">
        <authorList>
            <consortium name="Ensembl"/>
        </authorList>
    </citation>
    <scope>IDENTIFICATION</scope>
</reference>
<feature type="region of interest" description="Disordered" evidence="2">
    <location>
        <begin position="699"/>
        <end position="756"/>
    </location>
</feature>
<dbReference type="Gene3D" id="3.40.50.1010">
    <property type="entry name" value="5'-nuclease"/>
    <property type="match status" value="1"/>
</dbReference>
<keyword evidence="5" id="KW-1185">Reference proteome</keyword>
<dbReference type="CTD" id="100003699"/>
<protein>
    <recommendedName>
        <fullName evidence="3">Asteroid domain-containing protein</fullName>
    </recommendedName>
</protein>
<proteinExistence type="inferred from homology"/>
<organism evidence="4 5">
    <name type="scientific">Anabas testudineus</name>
    <name type="common">Climbing perch</name>
    <name type="synonym">Anthias testudineus</name>
    <dbReference type="NCBI Taxonomy" id="64144"/>
    <lineage>
        <taxon>Eukaryota</taxon>
        <taxon>Metazoa</taxon>
        <taxon>Chordata</taxon>
        <taxon>Craniata</taxon>
        <taxon>Vertebrata</taxon>
        <taxon>Euteleostomi</taxon>
        <taxon>Actinopterygii</taxon>
        <taxon>Neopterygii</taxon>
        <taxon>Teleostei</taxon>
        <taxon>Neoteleostei</taxon>
        <taxon>Acanthomorphata</taxon>
        <taxon>Anabantaria</taxon>
        <taxon>Anabantiformes</taxon>
        <taxon>Anabantoidei</taxon>
        <taxon>Anabantidae</taxon>
        <taxon>Anabas</taxon>
    </lineage>
</organism>
<dbReference type="GeneTree" id="ENSGT00390000010145"/>
<dbReference type="AlphaFoldDB" id="A0A3Q1ISH8"/>
<dbReference type="Pfam" id="PF12813">
    <property type="entry name" value="XPG_I_2"/>
    <property type="match status" value="1"/>
</dbReference>
<evidence type="ECO:0000256" key="1">
    <source>
        <dbReference type="ARBA" id="ARBA00007398"/>
    </source>
</evidence>
<evidence type="ECO:0000256" key="2">
    <source>
        <dbReference type="SAM" id="MobiDB-lite"/>
    </source>
</evidence>
<evidence type="ECO:0000313" key="4">
    <source>
        <dbReference type="Ensembl" id="ENSATEP00000024952.2"/>
    </source>
</evidence>
<feature type="region of interest" description="Disordered" evidence="2">
    <location>
        <begin position="428"/>
        <end position="451"/>
    </location>
</feature>
<evidence type="ECO:0000313" key="5">
    <source>
        <dbReference type="Proteomes" id="UP000265040"/>
    </source>
</evidence>
<name>A0A3Q1ISH8_ANATE</name>
<feature type="compositionally biased region" description="Gly residues" evidence="2">
    <location>
        <begin position="726"/>
        <end position="735"/>
    </location>
</feature>
<dbReference type="PANTHER" id="PTHR15665">
    <property type="entry name" value="ASTEROID PROTEIN"/>
    <property type="match status" value="1"/>
</dbReference>
<feature type="compositionally biased region" description="Basic residues" evidence="2">
    <location>
        <begin position="708"/>
        <end position="725"/>
    </location>
</feature>
<dbReference type="Ensembl" id="ENSATET00000025356.3">
    <property type="protein sequence ID" value="ENSATEP00000024952.2"/>
    <property type="gene ID" value="ENSATEG00000017328.3"/>
</dbReference>
<dbReference type="OrthoDB" id="25987at2759"/>
<feature type="domain" description="Asteroid" evidence="3">
    <location>
        <begin position="136"/>
        <end position="206"/>
    </location>
</feature>
<dbReference type="InterPro" id="IPR029060">
    <property type="entry name" value="PIN-like_dom_sf"/>
</dbReference>
<dbReference type="InterPro" id="IPR039436">
    <property type="entry name" value="Asteroid_dom"/>
</dbReference>
<dbReference type="FunCoup" id="A0A3Q1ISH8">
    <property type="interactions" value="943"/>
</dbReference>
<dbReference type="InParanoid" id="A0A3Q1ISH8"/>
<dbReference type="RefSeq" id="XP_026202882.1">
    <property type="nucleotide sequence ID" value="XM_026347097.1"/>
</dbReference>
<dbReference type="CDD" id="cd18676">
    <property type="entry name" value="PIN_asteroid-like"/>
    <property type="match status" value="1"/>
</dbReference>
<accession>A0A3Q1ISH8</accession>
<dbReference type="Proteomes" id="UP000265040">
    <property type="component" value="Chromosome 11"/>
</dbReference>
<reference evidence="4" key="3">
    <citation type="submission" date="2025-09" db="UniProtKB">
        <authorList>
            <consortium name="Ensembl"/>
        </authorList>
    </citation>
    <scope>IDENTIFICATION</scope>
</reference>
<dbReference type="PANTHER" id="PTHR15665:SF1">
    <property type="entry name" value="PROTEIN ASTEROID HOMOLOG 1"/>
    <property type="match status" value="1"/>
</dbReference>
<dbReference type="GeneID" id="113153459"/>
<reference evidence="4" key="1">
    <citation type="submission" date="2021-04" db="EMBL/GenBank/DDBJ databases">
        <authorList>
            <consortium name="Wellcome Sanger Institute Data Sharing"/>
        </authorList>
    </citation>
    <scope>NUCLEOTIDE SEQUENCE [LARGE SCALE GENOMIC DNA]</scope>
</reference>
<evidence type="ECO:0000259" key="3">
    <source>
        <dbReference type="Pfam" id="PF12813"/>
    </source>
</evidence>
<comment type="similarity">
    <text evidence="1">Belongs to the asteroid family.</text>
</comment>
<dbReference type="SUPFAM" id="SSF88723">
    <property type="entry name" value="PIN domain-like"/>
    <property type="match status" value="1"/>
</dbReference>